<dbReference type="PROSITE" id="PS01081">
    <property type="entry name" value="HTH_TETR_1"/>
    <property type="match status" value="1"/>
</dbReference>
<evidence type="ECO:0000313" key="4">
    <source>
        <dbReference type="EMBL" id="NRV11408.1"/>
    </source>
</evidence>
<comment type="caution">
    <text evidence="4">The sequence shown here is derived from an EMBL/GenBank/DDBJ whole genome shotgun (WGS) entry which is preliminary data.</text>
</comment>
<evidence type="ECO:0000313" key="5">
    <source>
        <dbReference type="Proteomes" id="UP000821656"/>
    </source>
</evidence>
<dbReference type="EMBL" id="JABSXK010000001">
    <property type="protein sequence ID" value="NRV11408.1"/>
    <property type="molecule type" value="Genomic_DNA"/>
</dbReference>
<accession>A0A9Q5CJZ5</accession>
<dbReference type="PROSITE" id="PS50977">
    <property type="entry name" value="HTH_TETR_2"/>
    <property type="match status" value="1"/>
</dbReference>
<reference evidence="4" key="1">
    <citation type="submission" date="2020-05" db="EMBL/GenBank/DDBJ databases">
        <title>Genomic insights into acetone-butanol-ethanol (ABE) fermentation by sequencing solventogenic clostridia strains.</title>
        <authorList>
            <person name="Brown S."/>
        </authorList>
    </citation>
    <scope>NUCLEOTIDE SEQUENCE</scope>
    <source>
        <strain evidence="4">DJ126</strain>
    </source>
</reference>
<dbReference type="RefSeq" id="WP_077307287.1">
    <property type="nucleotide sequence ID" value="NZ_CP016090.1"/>
</dbReference>
<dbReference type="InterPro" id="IPR050624">
    <property type="entry name" value="HTH-type_Tx_Regulator"/>
</dbReference>
<proteinExistence type="predicted"/>
<organism evidence="4 5">
    <name type="scientific">Clostridium beijerinckii</name>
    <name type="common">Clostridium MP</name>
    <dbReference type="NCBI Taxonomy" id="1520"/>
    <lineage>
        <taxon>Bacteria</taxon>
        <taxon>Bacillati</taxon>
        <taxon>Bacillota</taxon>
        <taxon>Clostridia</taxon>
        <taxon>Eubacteriales</taxon>
        <taxon>Clostridiaceae</taxon>
        <taxon>Clostridium</taxon>
    </lineage>
</organism>
<keyword evidence="1 2" id="KW-0238">DNA-binding</keyword>
<dbReference type="InterPro" id="IPR023772">
    <property type="entry name" value="DNA-bd_HTH_TetR-type_CS"/>
</dbReference>
<evidence type="ECO:0000259" key="3">
    <source>
        <dbReference type="PROSITE" id="PS50977"/>
    </source>
</evidence>
<feature type="domain" description="HTH tetR-type" evidence="3">
    <location>
        <begin position="12"/>
        <end position="72"/>
    </location>
</feature>
<sequence length="193" mass="22537">MTNNKTLDLRIRRTHKLLFDALTLLLSEKSFDNITITDICEKAMVHRTTFYKHFEDKYHLLDSLISQLVQNFEEKSTEQTPVDNPRQYYVNLFRLLLEHMQENIKMYSVGLLNNGSTIKVLQKIVVGRTKSRLESDEANGLIFLIPAPILSEFYSSSMVSLAIWWLENNMPLSIDQMVRYGDMLIDKLDTNDK</sequence>
<dbReference type="PANTHER" id="PTHR43479:SF7">
    <property type="entry name" value="TETR-FAMILY TRANSCRIPTIONAL REGULATOR"/>
    <property type="match status" value="1"/>
</dbReference>
<name>A0A9Q5CJZ5_CLOBE</name>
<gene>
    <name evidence="4" type="ORF">DFH45_004371</name>
</gene>
<dbReference type="GO" id="GO:0003677">
    <property type="term" value="F:DNA binding"/>
    <property type="evidence" value="ECO:0007669"/>
    <property type="project" value="UniProtKB-UniRule"/>
</dbReference>
<dbReference type="PANTHER" id="PTHR43479">
    <property type="entry name" value="ACREF/ENVCD OPERON REPRESSOR-RELATED"/>
    <property type="match status" value="1"/>
</dbReference>
<dbReference type="InterPro" id="IPR009057">
    <property type="entry name" value="Homeodomain-like_sf"/>
</dbReference>
<dbReference type="InterPro" id="IPR039532">
    <property type="entry name" value="TetR_C_Firmicutes"/>
</dbReference>
<evidence type="ECO:0000256" key="2">
    <source>
        <dbReference type="PROSITE-ProRule" id="PRU00335"/>
    </source>
</evidence>
<dbReference type="Proteomes" id="UP000821656">
    <property type="component" value="Unassembled WGS sequence"/>
</dbReference>
<dbReference type="Pfam" id="PF14278">
    <property type="entry name" value="TetR_C_8"/>
    <property type="match status" value="1"/>
</dbReference>
<dbReference type="Gene3D" id="1.10.357.10">
    <property type="entry name" value="Tetracycline Repressor, domain 2"/>
    <property type="match status" value="1"/>
</dbReference>
<dbReference type="AlphaFoldDB" id="A0A9Q5CJZ5"/>
<protein>
    <submittedName>
        <fullName evidence="4">AcrR family transcriptional regulator</fullName>
    </submittedName>
</protein>
<evidence type="ECO:0000256" key="1">
    <source>
        <dbReference type="ARBA" id="ARBA00023125"/>
    </source>
</evidence>
<dbReference type="Pfam" id="PF00440">
    <property type="entry name" value="TetR_N"/>
    <property type="match status" value="1"/>
</dbReference>
<dbReference type="SUPFAM" id="SSF46689">
    <property type="entry name" value="Homeodomain-like"/>
    <property type="match status" value="1"/>
</dbReference>
<dbReference type="InterPro" id="IPR001647">
    <property type="entry name" value="HTH_TetR"/>
</dbReference>
<feature type="DNA-binding region" description="H-T-H motif" evidence="2">
    <location>
        <begin position="35"/>
        <end position="54"/>
    </location>
</feature>